<gene>
    <name evidence="11" type="ORF">XNOV1_A033094</name>
</gene>
<dbReference type="PROSITE" id="PS50188">
    <property type="entry name" value="B302_SPRY"/>
    <property type="match status" value="1"/>
</dbReference>
<dbReference type="Gene3D" id="4.10.830.40">
    <property type="match status" value="1"/>
</dbReference>
<dbReference type="PROSITE" id="PS00518">
    <property type="entry name" value="ZF_RING_1"/>
    <property type="match status" value="1"/>
</dbReference>
<feature type="domain" description="B30.2/SPRY" evidence="10">
    <location>
        <begin position="366"/>
        <end position="561"/>
    </location>
</feature>
<keyword evidence="5" id="KW-0391">Immunity</keyword>
<dbReference type="InterPro" id="IPR001841">
    <property type="entry name" value="Znf_RING"/>
</dbReference>
<dbReference type="GO" id="GO:0005737">
    <property type="term" value="C:cytoplasm"/>
    <property type="evidence" value="ECO:0007669"/>
    <property type="project" value="UniProtKB-ARBA"/>
</dbReference>
<keyword evidence="12" id="KW-1185">Reference proteome</keyword>
<dbReference type="InterPro" id="IPR003877">
    <property type="entry name" value="SPRY_dom"/>
</dbReference>
<dbReference type="Gene3D" id="2.60.120.920">
    <property type="match status" value="1"/>
</dbReference>
<evidence type="ECO:0000256" key="7">
    <source>
        <dbReference type="SAM" id="Coils"/>
    </source>
</evidence>
<dbReference type="SMART" id="SM00184">
    <property type="entry name" value="RING"/>
    <property type="match status" value="1"/>
</dbReference>
<proteinExistence type="predicted"/>
<dbReference type="EMBL" id="OY660877">
    <property type="protein sequence ID" value="CAJ1072917.1"/>
    <property type="molecule type" value="Genomic_DNA"/>
</dbReference>
<keyword evidence="1" id="KW-0399">Innate immunity</keyword>
<dbReference type="InterPro" id="IPR001870">
    <property type="entry name" value="B30.2/SPRY"/>
</dbReference>
<dbReference type="AlphaFoldDB" id="A0AAV1GL85"/>
<dbReference type="CDD" id="cd19769">
    <property type="entry name" value="Bbox2_TRIM16-like"/>
    <property type="match status" value="1"/>
</dbReference>
<evidence type="ECO:0000259" key="9">
    <source>
        <dbReference type="PROSITE" id="PS50119"/>
    </source>
</evidence>
<evidence type="ECO:0000259" key="10">
    <source>
        <dbReference type="PROSITE" id="PS50188"/>
    </source>
</evidence>
<dbReference type="SUPFAM" id="SSF57850">
    <property type="entry name" value="RING/U-box"/>
    <property type="match status" value="1"/>
</dbReference>
<dbReference type="PROSITE" id="PS50089">
    <property type="entry name" value="ZF_RING_2"/>
    <property type="match status" value="1"/>
</dbReference>
<dbReference type="CDD" id="cd16040">
    <property type="entry name" value="SPRY_PRY_SNTX"/>
    <property type="match status" value="1"/>
</dbReference>
<dbReference type="PRINTS" id="PR01407">
    <property type="entry name" value="BUTYPHLNCDUF"/>
</dbReference>
<dbReference type="InterPro" id="IPR000315">
    <property type="entry name" value="Znf_B-box"/>
</dbReference>
<dbReference type="GO" id="GO:0008270">
    <property type="term" value="F:zinc ion binding"/>
    <property type="evidence" value="ECO:0007669"/>
    <property type="project" value="UniProtKB-KW"/>
</dbReference>
<dbReference type="Pfam" id="PF00643">
    <property type="entry name" value="zf-B_box"/>
    <property type="match status" value="1"/>
</dbReference>
<dbReference type="SMART" id="SM00336">
    <property type="entry name" value="BBOX"/>
    <property type="match status" value="1"/>
</dbReference>
<dbReference type="Pfam" id="PF00622">
    <property type="entry name" value="SPRY"/>
    <property type="match status" value="1"/>
</dbReference>
<dbReference type="InterPro" id="IPR003879">
    <property type="entry name" value="Butyrophylin_SPRY"/>
</dbReference>
<evidence type="ECO:0000313" key="11">
    <source>
        <dbReference type="EMBL" id="CAJ1072917.1"/>
    </source>
</evidence>
<dbReference type="Gene3D" id="3.30.40.10">
    <property type="entry name" value="Zinc/RING finger domain, C3HC4 (zinc finger)"/>
    <property type="match status" value="1"/>
</dbReference>
<feature type="coiled-coil region" evidence="7">
    <location>
        <begin position="218"/>
        <end position="292"/>
    </location>
</feature>
<dbReference type="Pfam" id="PF13765">
    <property type="entry name" value="PRY"/>
    <property type="match status" value="1"/>
</dbReference>
<feature type="domain" description="RING-type" evidence="8">
    <location>
        <begin position="15"/>
        <end position="58"/>
    </location>
</feature>
<dbReference type="GO" id="GO:0045087">
    <property type="term" value="P:innate immune response"/>
    <property type="evidence" value="ECO:0007669"/>
    <property type="project" value="UniProtKB-KW"/>
</dbReference>
<keyword evidence="4" id="KW-0862">Zinc</keyword>
<evidence type="ECO:0000256" key="6">
    <source>
        <dbReference type="PROSITE-ProRule" id="PRU00024"/>
    </source>
</evidence>
<protein>
    <submittedName>
        <fullName evidence="11">Tripartite motif-containing protein 16-like</fullName>
    </submittedName>
</protein>
<keyword evidence="3 6" id="KW-0863">Zinc-finger</keyword>
<dbReference type="SMART" id="SM00449">
    <property type="entry name" value="SPRY"/>
    <property type="match status" value="1"/>
</dbReference>
<evidence type="ECO:0000256" key="4">
    <source>
        <dbReference type="ARBA" id="ARBA00022833"/>
    </source>
</evidence>
<feature type="domain" description="B box-type" evidence="9">
    <location>
        <begin position="149"/>
        <end position="189"/>
    </location>
</feature>
<dbReference type="Gene3D" id="3.30.160.60">
    <property type="entry name" value="Classic Zinc Finger"/>
    <property type="match status" value="1"/>
</dbReference>
<dbReference type="Pfam" id="PF25600">
    <property type="entry name" value="TRIM_CC"/>
    <property type="match status" value="1"/>
</dbReference>
<reference evidence="11" key="1">
    <citation type="submission" date="2023-08" db="EMBL/GenBank/DDBJ databases">
        <authorList>
            <person name="Alioto T."/>
            <person name="Alioto T."/>
            <person name="Gomez Garrido J."/>
        </authorList>
    </citation>
    <scope>NUCLEOTIDE SEQUENCE</scope>
</reference>
<dbReference type="InterPro" id="IPR043136">
    <property type="entry name" value="B30.2/SPRY_sf"/>
</dbReference>
<dbReference type="SUPFAM" id="SSF49899">
    <property type="entry name" value="Concanavalin A-like lectins/glucanases"/>
    <property type="match status" value="1"/>
</dbReference>
<dbReference type="InterPro" id="IPR051051">
    <property type="entry name" value="E3_ubiq-ligase_TRIM/RNF"/>
</dbReference>
<name>A0AAV1GL85_XYRNO</name>
<evidence type="ECO:0000256" key="5">
    <source>
        <dbReference type="ARBA" id="ARBA00022859"/>
    </source>
</evidence>
<sequence length="561" mass="64590">MAQRGNQVYRERFSCSICLDLLKYPVTIPCGHNYCRNCIQRHWGGEDERGNYSCPQCRQVFAQKPVLKKNTMLADLVASLKKTGLQNAPADHCYAGPEDVACDVCTGRKRKAIKSCLQCLASYCQNHSQAHFEAPPLKKHKLVEPSKNLQENVCSLHNEVMKMFCRTDQKSICYLCPVAQHKGHDTVSAAAERAERQKDLEVSQRNIQKKVQDRESDVKLLQKEVEVINRSADKAVENSEKIFTELIRLMEKRRSDVKQQVRSQQETEVSRVRELQEEMKQEITELKRKDTDLQKFSLIEDHNQFLQNYHSLSAISTSTHSPINEIKNLRYFEDVTAAVREVRDKVQDVLREKWRNISKTVADVDVLLSGPEPKTRAEFLKYSCNITLDPNTAHARVFLSKENRKATTTWKQQVYSRHPDRFTDLFQVLSKESLTGRCYWEVGWRGRGVCVAVSYKSINRSGSSDTCVFGHNDRSWGLYCNNVGYNFWNNNVCTRVSSPQSYKVGVYLDHRAGILSFYSVSETMTLLHRVQTTFTEPLHAGLTLWHLFFTFGSEAEFSELK</sequence>
<dbReference type="InterPro" id="IPR006574">
    <property type="entry name" value="PRY"/>
</dbReference>
<dbReference type="Proteomes" id="UP001178508">
    <property type="component" value="Chromosome 14"/>
</dbReference>
<dbReference type="InterPro" id="IPR017907">
    <property type="entry name" value="Znf_RING_CS"/>
</dbReference>
<dbReference type="PROSITE" id="PS50119">
    <property type="entry name" value="ZF_BBOX"/>
    <property type="match status" value="1"/>
</dbReference>
<dbReference type="InterPro" id="IPR013320">
    <property type="entry name" value="ConA-like_dom_sf"/>
</dbReference>
<dbReference type="PANTHER" id="PTHR25465:SF5">
    <property type="entry name" value="E3 UBIQUITIN_ISG15 LIGASE TRIM25-RELATED"/>
    <property type="match status" value="1"/>
</dbReference>
<dbReference type="InterPro" id="IPR058030">
    <property type="entry name" value="TRIM8/14/16/25/29/45/65_CC"/>
</dbReference>
<evidence type="ECO:0000313" key="12">
    <source>
        <dbReference type="Proteomes" id="UP001178508"/>
    </source>
</evidence>
<dbReference type="SUPFAM" id="SSF57845">
    <property type="entry name" value="B-box zinc-binding domain"/>
    <property type="match status" value="1"/>
</dbReference>
<evidence type="ECO:0000256" key="1">
    <source>
        <dbReference type="ARBA" id="ARBA00022588"/>
    </source>
</evidence>
<dbReference type="Pfam" id="PF15227">
    <property type="entry name" value="zf-C3HC4_4"/>
    <property type="match status" value="1"/>
</dbReference>
<dbReference type="PANTHER" id="PTHR25465">
    <property type="entry name" value="B-BOX DOMAIN CONTAINING"/>
    <property type="match status" value="1"/>
</dbReference>
<keyword evidence="7" id="KW-0175">Coiled coil</keyword>
<dbReference type="SMART" id="SM00589">
    <property type="entry name" value="PRY"/>
    <property type="match status" value="1"/>
</dbReference>
<evidence type="ECO:0000256" key="3">
    <source>
        <dbReference type="ARBA" id="ARBA00022771"/>
    </source>
</evidence>
<evidence type="ECO:0000259" key="8">
    <source>
        <dbReference type="PROSITE" id="PS50089"/>
    </source>
</evidence>
<keyword evidence="2" id="KW-0479">Metal-binding</keyword>
<evidence type="ECO:0000256" key="2">
    <source>
        <dbReference type="ARBA" id="ARBA00022723"/>
    </source>
</evidence>
<dbReference type="InterPro" id="IPR013083">
    <property type="entry name" value="Znf_RING/FYVE/PHD"/>
</dbReference>
<accession>A0AAV1GL85</accession>
<organism evidence="11 12">
    <name type="scientific">Xyrichtys novacula</name>
    <name type="common">Pearly razorfish</name>
    <name type="synonym">Hemipteronotus novacula</name>
    <dbReference type="NCBI Taxonomy" id="13765"/>
    <lineage>
        <taxon>Eukaryota</taxon>
        <taxon>Metazoa</taxon>
        <taxon>Chordata</taxon>
        <taxon>Craniata</taxon>
        <taxon>Vertebrata</taxon>
        <taxon>Euteleostomi</taxon>
        <taxon>Actinopterygii</taxon>
        <taxon>Neopterygii</taxon>
        <taxon>Teleostei</taxon>
        <taxon>Neoteleostei</taxon>
        <taxon>Acanthomorphata</taxon>
        <taxon>Eupercaria</taxon>
        <taxon>Labriformes</taxon>
        <taxon>Labridae</taxon>
        <taxon>Xyrichtys</taxon>
    </lineage>
</organism>